<proteinExistence type="predicted"/>
<dbReference type="EMBL" id="JAUTXY010000003">
    <property type="protein sequence ID" value="MEE2057822.1"/>
    <property type="molecule type" value="Genomic_DNA"/>
</dbReference>
<evidence type="ECO:0000256" key="2">
    <source>
        <dbReference type="SAM" id="SignalP"/>
    </source>
</evidence>
<comment type="caution">
    <text evidence="3">The sequence shown here is derived from an EMBL/GenBank/DDBJ whole genome shotgun (WGS) entry which is preliminary data.</text>
</comment>
<evidence type="ECO:0000313" key="3">
    <source>
        <dbReference type="EMBL" id="MEE2057822.1"/>
    </source>
</evidence>
<accession>A0ABU7LAB3</accession>
<organism evidence="3 4">
    <name type="scientific">Rhodococcus artemisiae</name>
    <dbReference type="NCBI Taxonomy" id="714159"/>
    <lineage>
        <taxon>Bacteria</taxon>
        <taxon>Bacillati</taxon>
        <taxon>Actinomycetota</taxon>
        <taxon>Actinomycetes</taxon>
        <taxon>Mycobacteriales</taxon>
        <taxon>Nocardiaceae</taxon>
        <taxon>Rhodococcus</taxon>
    </lineage>
</organism>
<feature type="chain" id="PRO_5047220712" description="Lipoprotein" evidence="2">
    <location>
        <begin position="30"/>
        <end position="143"/>
    </location>
</feature>
<keyword evidence="4" id="KW-1185">Reference proteome</keyword>
<feature type="signal peptide" evidence="2">
    <location>
        <begin position="1"/>
        <end position="29"/>
    </location>
</feature>
<name>A0ABU7LAB3_9NOCA</name>
<dbReference type="PROSITE" id="PS51257">
    <property type="entry name" value="PROKAR_LIPOPROTEIN"/>
    <property type="match status" value="1"/>
</dbReference>
<dbReference type="RefSeq" id="WP_330133043.1">
    <property type="nucleotide sequence ID" value="NZ_JAUTXY010000003.1"/>
</dbReference>
<feature type="region of interest" description="Disordered" evidence="1">
    <location>
        <begin position="33"/>
        <end position="57"/>
    </location>
</feature>
<dbReference type="Proteomes" id="UP001336020">
    <property type="component" value="Unassembled WGS sequence"/>
</dbReference>
<keyword evidence="2" id="KW-0732">Signal</keyword>
<evidence type="ECO:0000256" key="1">
    <source>
        <dbReference type="SAM" id="MobiDB-lite"/>
    </source>
</evidence>
<protein>
    <recommendedName>
        <fullName evidence="5">Lipoprotein</fullName>
    </recommendedName>
</protein>
<gene>
    <name evidence="3" type="ORF">Q7514_09840</name>
</gene>
<sequence>MTRFRRVPVAAAAAAAAAAAMIGLLGACAPGTTSDPTPSNTPAPPASEPAHAPGGVTEAQAADLCTRIEGQLRSWRTYTPSVGKGGLNILVGEWGAANGIDLIALAGDRARVDTITSEQCSQVRDETLTALQIPDLASSLVGF</sequence>
<evidence type="ECO:0000313" key="4">
    <source>
        <dbReference type="Proteomes" id="UP001336020"/>
    </source>
</evidence>
<evidence type="ECO:0008006" key="5">
    <source>
        <dbReference type="Google" id="ProtNLM"/>
    </source>
</evidence>
<reference evidence="3 4" key="1">
    <citation type="submission" date="2023-07" db="EMBL/GenBank/DDBJ databases">
        <authorList>
            <person name="Girao M."/>
            <person name="Carvalho M.F."/>
        </authorList>
    </citation>
    <scope>NUCLEOTIDE SEQUENCE [LARGE SCALE GENOMIC DNA]</scope>
    <source>
        <strain evidence="3 4">YIM65754</strain>
    </source>
</reference>